<dbReference type="InterPro" id="IPR011706">
    <property type="entry name" value="Cu-oxidase_C"/>
</dbReference>
<dbReference type="Pfam" id="PF07731">
    <property type="entry name" value="Cu-oxidase_2"/>
    <property type="match status" value="1"/>
</dbReference>
<dbReference type="EMBL" id="WOCE01000005">
    <property type="protein sequence ID" value="KAE9614341.1"/>
    <property type="molecule type" value="Genomic_DNA"/>
</dbReference>
<dbReference type="Pfam" id="PF00394">
    <property type="entry name" value="Cu-oxidase"/>
    <property type="match status" value="1"/>
</dbReference>
<evidence type="ECO:0000313" key="7">
    <source>
        <dbReference type="Proteomes" id="UP000447434"/>
    </source>
</evidence>
<protein>
    <submittedName>
        <fullName evidence="6">Putative L-ascorbate oxidase</fullName>
    </submittedName>
</protein>
<dbReference type="PANTHER" id="PTHR11709:SF245">
    <property type="entry name" value="SKU5 SIMILAR 16"/>
    <property type="match status" value="1"/>
</dbReference>
<evidence type="ECO:0000256" key="1">
    <source>
        <dbReference type="ARBA" id="ARBA00010609"/>
    </source>
</evidence>
<name>A0A6A5MKK1_LUPAL</name>
<organism evidence="6 7">
    <name type="scientific">Lupinus albus</name>
    <name type="common">White lupine</name>
    <name type="synonym">Lupinus termis</name>
    <dbReference type="NCBI Taxonomy" id="3870"/>
    <lineage>
        <taxon>Eukaryota</taxon>
        <taxon>Viridiplantae</taxon>
        <taxon>Streptophyta</taxon>
        <taxon>Embryophyta</taxon>
        <taxon>Tracheophyta</taxon>
        <taxon>Spermatophyta</taxon>
        <taxon>Magnoliopsida</taxon>
        <taxon>eudicotyledons</taxon>
        <taxon>Gunneridae</taxon>
        <taxon>Pentapetalae</taxon>
        <taxon>rosids</taxon>
        <taxon>fabids</taxon>
        <taxon>Fabales</taxon>
        <taxon>Fabaceae</taxon>
        <taxon>Papilionoideae</taxon>
        <taxon>50 kb inversion clade</taxon>
        <taxon>genistoids sensu lato</taxon>
        <taxon>core genistoids</taxon>
        <taxon>Genisteae</taxon>
        <taxon>Lupinus</taxon>
    </lineage>
</organism>
<dbReference type="Gene3D" id="2.60.40.420">
    <property type="entry name" value="Cupredoxins - blue copper proteins"/>
    <property type="match status" value="3"/>
</dbReference>
<dbReference type="InterPro" id="IPR045087">
    <property type="entry name" value="Cu-oxidase_fam"/>
</dbReference>
<dbReference type="PANTHER" id="PTHR11709">
    <property type="entry name" value="MULTI-COPPER OXIDASE"/>
    <property type="match status" value="1"/>
</dbReference>
<comment type="caution">
    <text evidence="6">The sequence shown here is derived from an EMBL/GenBank/DDBJ whole genome shotgun (WGS) entry which is preliminary data.</text>
</comment>
<feature type="domain" description="Plastocyanin-like" evidence="5">
    <location>
        <begin position="85"/>
        <end position="198"/>
    </location>
</feature>
<evidence type="ECO:0000259" key="4">
    <source>
        <dbReference type="Pfam" id="PF07731"/>
    </source>
</evidence>
<dbReference type="AlphaFoldDB" id="A0A6A5MKK1"/>
<evidence type="ECO:0000259" key="5">
    <source>
        <dbReference type="Pfam" id="PF07732"/>
    </source>
</evidence>
<dbReference type="Proteomes" id="UP000447434">
    <property type="component" value="Chromosome 5"/>
</dbReference>
<dbReference type="SUPFAM" id="SSF49503">
    <property type="entry name" value="Cupredoxins"/>
    <property type="match status" value="3"/>
</dbReference>
<evidence type="ECO:0000256" key="2">
    <source>
        <dbReference type="ARBA" id="ARBA00023180"/>
    </source>
</evidence>
<keyword evidence="2" id="KW-0325">Glycoprotein</keyword>
<accession>A0A6A5MKK1</accession>
<dbReference type="Pfam" id="PF07732">
    <property type="entry name" value="Cu-oxidase_3"/>
    <property type="match status" value="1"/>
</dbReference>
<dbReference type="GO" id="GO:0005507">
    <property type="term" value="F:copper ion binding"/>
    <property type="evidence" value="ECO:0007669"/>
    <property type="project" value="InterPro"/>
</dbReference>
<dbReference type="OrthoDB" id="2121828at2759"/>
<reference evidence="7" key="1">
    <citation type="journal article" date="2020" name="Nat. Commun.">
        <title>Genome sequence of the cluster root forming white lupin.</title>
        <authorList>
            <person name="Hufnagel B."/>
            <person name="Marques A."/>
            <person name="Soriano A."/>
            <person name="Marques L."/>
            <person name="Divol F."/>
            <person name="Doumas P."/>
            <person name="Sallet E."/>
            <person name="Mancinotti D."/>
            <person name="Carrere S."/>
            <person name="Marande W."/>
            <person name="Arribat S."/>
            <person name="Keller J."/>
            <person name="Huneau C."/>
            <person name="Blein T."/>
            <person name="Aime D."/>
            <person name="Laguerre M."/>
            <person name="Taylor J."/>
            <person name="Schubert V."/>
            <person name="Nelson M."/>
            <person name="Geu-Flores F."/>
            <person name="Crespi M."/>
            <person name="Gallardo-Guerrero K."/>
            <person name="Delaux P.-M."/>
            <person name="Salse J."/>
            <person name="Berges H."/>
            <person name="Guyot R."/>
            <person name="Gouzy J."/>
            <person name="Peret B."/>
        </authorList>
    </citation>
    <scope>NUCLEOTIDE SEQUENCE [LARGE SCALE GENOMIC DNA]</scope>
    <source>
        <strain evidence="7">cv. Amiga</strain>
    </source>
</reference>
<sequence>MVSFTLYFILALFCSHSRFPLRGNLGISVFYKSHLTLAIHSRVNSIEQTQTEKMKHTIFLFGILALWSAVSVVAEDRYQFFTWEVANGTIFPLGVPQQGILINGQFPGPTIEAITNDNIVVNVINKLDEAFLITWSGIKQRRTTWQDGVSGTNCPIPPNTNWTYKFQVKDQIGTYTYFASTKIHKAGGAFGALNVAQRSVIDTPYLTPYGEFTLLIGDWFKNDHKVLRRILDAGKGLPFPDALLINGKKDAVVFTGEAGKTYKFRVSNVGLATSINFRIQGHSLTLIEIEGAHTLQEVYESFDVHVGQSATFLVTLNVSPSDYYIVASTRFTDPIVLTTTATLRYSGSNKKALGPLPIGPTTDVEWSIKQARTIRLNLTANAARPNPQGSFHYGTIPIVRKIRLENSKATVNGKLRYAVNGISYINPNTALKLADWFNIPGVFDFTTIKDFPPHAAIPAKLGTSVFAITLHDFVEIVFQNNENTIQSWHMDGSSFYVVGYGNGAWTEDKRQLYNLVDGITRYTTQVYPNSWTAILVSLDNKGMWNLRSAIWERRYLGQEVYLRVWNNEQSLYTETNIPENALFCGKAKHLHRS</sequence>
<dbReference type="InterPro" id="IPR008972">
    <property type="entry name" value="Cupredoxin"/>
</dbReference>
<evidence type="ECO:0000259" key="3">
    <source>
        <dbReference type="Pfam" id="PF00394"/>
    </source>
</evidence>
<evidence type="ECO:0000313" key="6">
    <source>
        <dbReference type="EMBL" id="KAE9614341.1"/>
    </source>
</evidence>
<feature type="domain" description="Plastocyanin-like" evidence="4">
    <location>
        <begin position="432"/>
        <end position="569"/>
    </location>
</feature>
<dbReference type="GO" id="GO:0016491">
    <property type="term" value="F:oxidoreductase activity"/>
    <property type="evidence" value="ECO:0007669"/>
    <property type="project" value="InterPro"/>
</dbReference>
<dbReference type="InterPro" id="IPR001117">
    <property type="entry name" value="Cu-oxidase_2nd"/>
</dbReference>
<gene>
    <name evidence="6" type="ORF">Lalb_Chr05g0226891</name>
</gene>
<comment type="similarity">
    <text evidence="1">Belongs to the multicopper oxidase family.</text>
</comment>
<proteinExistence type="inferred from homology"/>
<keyword evidence="7" id="KW-1185">Reference proteome</keyword>
<feature type="domain" description="Plastocyanin-like" evidence="3">
    <location>
        <begin position="211"/>
        <end position="348"/>
    </location>
</feature>
<dbReference type="InterPro" id="IPR011707">
    <property type="entry name" value="Cu-oxidase-like_N"/>
</dbReference>